<keyword evidence="1" id="KW-0805">Transcription regulation</keyword>
<protein>
    <submittedName>
        <fullName evidence="4">Transcriptional regulator</fullName>
    </submittedName>
</protein>
<dbReference type="RefSeq" id="WP_213530011.1">
    <property type="nucleotide sequence ID" value="NZ_BOVJ01000136.1"/>
</dbReference>
<evidence type="ECO:0000313" key="4">
    <source>
        <dbReference type="EMBL" id="GIQ65520.1"/>
    </source>
</evidence>
<dbReference type="Pfam" id="PF09860">
    <property type="entry name" value="DUF2087"/>
    <property type="match status" value="1"/>
</dbReference>
<dbReference type="EMBL" id="BOVJ01000136">
    <property type="protein sequence ID" value="GIQ65520.1"/>
    <property type="molecule type" value="Genomic_DNA"/>
</dbReference>
<keyword evidence="5" id="KW-1185">Reference proteome</keyword>
<proteinExistence type="predicted"/>
<organism evidence="4 5">
    <name type="scientific">Paenibacillus cisolokensis</name>
    <dbReference type="NCBI Taxonomy" id="1658519"/>
    <lineage>
        <taxon>Bacteria</taxon>
        <taxon>Bacillati</taxon>
        <taxon>Bacillota</taxon>
        <taxon>Bacilli</taxon>
        <taxon>Bacillales</taxon>
        <taxon>Paenibacillaceae</taxon>
        <taxon>Paenibacillus</taxon>
    </lineage>
</organism>
<dbReference type="Proteomes" id="UP000680304">
    <property type="component" value="Unassembled WGS sequence"/>
</dbReference>
<accession>A0ABQ4NBA7</accession>
<evidence type="ECO:0000259" key="3">
    <source>
        <dbReference type="SMART" id="SM00421"/>
    </source>
</evidence>
<evidence type="ECO:0000256" key="1">
    <source>
        <dbReference type="ARBA" id="ARBA00023015"/>
    </source>
</evidence>
<dbReference type="PRINTS" id="PR00038">
    <property type="entry name" value="HTHLUXR"/>
</dbReference>
<dbReference type="SUPFAM" id="SSF46894">
    <property type="entry name" value="C-terminal effector domain of the bipartite response regulators"/>
    <property type="match status" value="1"/>
</dbReference>
<dbReference type="InterPro" id="IPR018656">
    <property type="entry name" value="DUF2087"/>
</dbReference>
<feature type="domain" description="HTH luxR-type" evidence="3">
    <location>
        <begin position="74"/>
        <end position="131"/>
    </location>
</feature>
<dbReference type="InterPro" id="IPR016032">
    <property type="entry name" value="Sig_transdc_resp-reg_C-effctor"/>
</dbReference>
<sequence length="248" mass="29192">MEMEQLSIDELKRGYRFDAESRSYICNFCRKRFEAGEIFPIENRFFDAARAIQIHADTEHGDRLKRLLYAESKYNAFTDNQKELLFLIYSGLSDKEIATKLGISAATVRHQRFTFREKAKQAKMYLAIYEQVMEKKSPDEEAILPVHSHATMVDERYIITEKEKERILKTVFESLSPLKLKSFPPKEKKKLVILAKITELFEYGRTYSEKEINEIIGGVYDDFAVIRRYLVDYGFMARTADGKQYWLK</sequence>
<gene>
    <name evidence="4" type="ORF">PACILC2_40880</name>
</gene>
<name>A0ABQ4NBA7_9BACL</name>
<dbReference type="Pfam" id="PF00196">
    <property type="entry name" value="GerE"/>
    <property type="match status" value="1"/>
</dbReference>
<evidence type="ECO:0000256" key="2">
    <source>
        <dbReference type="ARBA" id="ARBA00023163"/>
    </source>
</evidence>
<reference evidence="4 5" key="1">
    <citation type="submission" date="2021-04" db="EMBL/GenBank/DDBJ databases">
        <title>Draft genome sequence of Paenibacillus cisolokensis, LC2-13A.</title>
        <authorList>
            <person name="Uke A."/>
            <person name="Chhe C."/>
            <person name="Baramee S."/>
            <person name="Kosugi A."/>
        </authorList>
    </citation>
    <scope>NUCLEOTIDE SEQUENCE [LARGE SCALE GENOMIC DNA]</scope>
    <source>
        <strain evidence="4 5">LC2-13A</strain>
    </source>
</reference>
<keyword evidence="2" id="KW-0804">Transcription</keyword>
<dbReference type="SMART" id="SM00421">
    <property type="entry name" value="HTH_LUXR"/>
    <property type="match status" value="1"/>
</dbReference>
<dbReference type="InterPro" id="IPR036388">
    <property type="entry name" value="WH-like_DNA-bd_sf"/>
</dbReference>
<comment type="caution">
    <text evidence="4">The sequence shown here is derived from an EMBL/GenBank/DDBJ whole genome shotgun (WGS) entry which is preliminary data.</text>
</comment>
<dbReference type="Gene3D" id="1.10.10.10">
    <property type="entry name" value="Winged helix-like DNA-binding domain superfamily/Winged helix DNA-binding domain"/>
    <property type="match status" value="1"/>
</dbReference>
<evidence type="ECO:0000313" key="5">
    <source>
        <dbReference type="Proteomes" id="UP000680304"/>
    </source>
</evidence>
<dbReference type="InterPro" id="IPR000792">
    <property type="entry name" value="Tscrpt_reg_LuxR_C"/>
</dbReference>